<proteinExistence type="predicted"/>
<keyword evidence="2" id="KW-1185">Reference proteome</keyword>
<dbReference type="InterPro" id="IPR042097">
    <property type="entry name" value="Aminopeptidase_N-like_N_sf"/>
</dbReference>
<evidence type="ECO:0000313" key="1">
    <source>
        <dbReference type="EMBL" id="KAK2947218.1"/>
    </source>
</evidence>
<sequence length="95" mass="10899">MSDQLADPPDSDSKLRYMTSANNTTLYVLHETLTLQVDLAHQSIQGIAELDLYNQDSFLNGIRLNARQMSMILCFTDNVPFFHLFSHFFSSIIRN</sequence>
<name>A0ABQ9X6I9_9EUKA</name>
<evidence type="ECO:0000313" key="2">
    <source>
        <dbReference type="Proteomes" id="UP001281761"/>
    </source>
</evidence>
<reference evidence="1 2" key="1">
    <citation type="journal article" date="2022" name="bioRxiv">
        <title>Genomics of Preaxostyla Flagellates Illuminates Evolutionary Transitions and the Path Towards Mitochondrial Loss.</title>
        <authorList>
            <person name="Novak L.V.F."/>
            <person name="Treitli S.C."/>
            <person name="Pyrih J."/>
            <person name="Halakuc P."/>
            <person name="Pipaliya S.V."/>
            <person name="Vacek V."/>
            <person name="Brzon O."/>
            <person name="Soukal P."/>
            <person name="Eme L."/>
            <person name="Dacks J.B."/>
            <person name="Karnkowska A."/>
            <person name="Elias M."/>
            <person name="Hampl V."/>
        </authorList>
    </citation>
    <scope>NUCLEOTIDE SEQUENCE [LARGE SCALE GENOMIC DNA]</scope>
    <source>
        <strain evidence="1">NAU3</strain>
        <tissue evidence="1">Gut</tissue>
    </source>
</reference>
<comment type="caution">
    <text evidence="1">The sequence shown here is derived from an EMBL/GenBank/DDBJ whole genome shotgun (WGS) entry which is preliminary data.</text>
</comment>
<dbReference type="Proteomes" id="UP001281761">
    <property type="component" value="Unassembled WGS sequence"/>
</dbReference>
<gene>
    <name evidence="1" type="ORF">BLNAU_17852</name>
</gene>
<accession>A0ABQ9X6I9</accession>
<dbReference type="SUPFAM" id="SSF63737">
    <property type="entry name" value="Leukotriene A4 hydrolase N-terminal domain"/>
    <property type="match status" value="1"/>
</dbReference>
<organism evidence="1 2">
    <name type="scientific">Blattamonas nauphoetae</name>
    <dbReference type="NCBI Taxonomy" id="2049346"/>
    <lineage>
        <taxon>Eukaryota</taxon>
        <taxon>Metamonada</taxon>
        <taxon>Preaxostyla</taxon>
        <taxon>Oxymonadida</taxon>
        <taxon>Blattamonas</taxon>
    </lineage>
</organism>
<dbReference type="EMBL" id="JARBJD010000207">
    <property type="protein sequence ID" value="KAK2947218.1"/>
    <property type="molecule type" value="Genomic_DNA"/>
</dbReference>
<protein>
    <submittedName>
        <fullName evidence="1">Uncharacterized protein</fullName>
    </submittedName>
</protein>